<reference evidence="1" key="1">
    <citation type="submission" date="2019-08" db="EMBL/GenBank/DDBJ databases">
        <title>Genome sequence of Clostridiales bacterium MT110.</title>
        <authorList>
            <person name="Cao J."/>
        </authorList>
    </citation>
    <scope>NUCLEOTIDE SEQUENCE</scope>
    <source>
        <strain evidence="1">MT110</strain>
    </source>
</reference>
<organism evidence="1 2">
    <name type="scientific">Anoxybacterium hadale</name>
    <dbReference type="NCBI Taxonomy" id="3408580"/>
    <lineage>
        <taxon>Bacteria</taxon>
        <taxon>Bacillati</taxon>
        <taxon>Bacillota</taxon>
        <taxon>Clostridia</taxon>
        <taxon>Peptostreptococcales</taxon>
        <taxon>Anaerovoracaceae</taxon>
        <taxon>Anoxybacterium</taxon>
    </lineage>
</organism>
<accession>A0ACD1AFC1</accession>
<keyword evidence="2" id="KW-1185">Reference proteome</keyword>
<dbReference type="EMBL" id="CP042469">
    <property type="protein sequence ID" value="QOX65198.1"/>
    <property type="molecule type" value="Genomic_DNA"/>
</dbReference>
<name>A0ACD1AFC1_9FIRM</name>
<sequence length="652" mass="71540">MSEKYERLLSPLKVGAHTYKNRMIASPIYCGPFVKIPPLRKMFFHEFAGRAAGGYAQVTIGETAVDFEFASREPFPPIDYTNLNDPAAADLKRVADDIKNHGGKAMIELSHCGESMLKLPGLKNPIGPTGFLREDGTTIVEMDEALMEEVIDHFITASRFMKNIGFDGVLIHAGHGWLLHQFLSSRTNKRTDEYGGALENRAKFPVRLIKAVREAMGEDFLLEIRVSGDERTEAGMGIEETAVFCKMIEPYTDIIHVSVGLYRDPILSGQFSSLYHPHGLNADLAAEIKKVVNIPVAVVGGITSPELAEQLLSEGKCDLVAFGRPLTADPDFANKVMADEGDDIAKCLRCYKCFPGPLEDNLDQLDSIFGCTVNPNAFFYDTELLNRKPERPRNVLIIGGGIAGMEAAVVAHDRGHNVTLLEKTKQLGGLLQFADTDAYKGDLGVFKDLLVRRIEKRGIKVVLNHEFTSEDVAAYKPDAAMIAIGSLPVIPPIRGIEHAVKALDVYGDMEKIGGNVIVIGGGLVGCETGLHLSKNGRNVTVIEMQDQVAPDSYVMHRIALVHEMDRRLKYRTGLKCTEITEHGVTVADGNDHTEQLPCDTVVFALGMQGLTEQADEFEKMLDGIETYKIGDCVKASKVFDAMRQAYVAALSL</sequence>
<gene>
    <name evidence="1" type="ORF">FRZ06_18495</name>
</gene>
<evidence type="ECO:0000313" key="2">
    <source>
        <dbReference type="Proteomes" id="UP000594014"/>
    </source>
</evidence>
<dbReference type="Proteomes" id="UP000594014">
    <property type="component" value="Chromosome"/>
</dbReference>
<proteinExistence type="predicted"/>
<evidence type="ECO:0000313" key="1">
    <source>
        <dbReference type="EMBL" id="QOX65198.1"/>
    </source>
</evidence>
<protein>
    <submittedName>
        <fullName evidence="1">FAD-dependent oxidoreductase</fullName>
    </submittedName>
</protein>